<dbReference type="Pfam" id="PF06985">
    <property type="entry name" value="HET"/>
    <property type="match status" value="1"/>
</dbReference>
<name>A0AA39CEX1_9EURO</name>
<dbReference type="AlphaFoldDB" id="A0AA39CEX1"/>
<accession>A0AA39CEX1</accession>
<sequence length="546" mass="62585">MRRGFSFSTEDRAAQYIRACPAPDAVRKQESINTARKWVSECSTSHRTCRKYASGARPRSPPKRFIHLGDDCINLTETQGHPVEYLALSYCWGPVPHFQPTRPNLPTFLRTLPTTELPLTIQDAIEVTQRLGYRYLWVDALCIVQDDPADKAEETSRMHNIYQGASLTLCAASAEGVNEGFWRQSDAGPRATKFTFCLPSGQTGRISIVTLLTPASLEEDQPWIDRGWTLQESLLSPRLLLFCNKKIVWRCRDNDCKTANDTLISHDNLFRGQDRLMHEVPDKFAFSGTRRIISKDSSEQKAVWIPFLHEFTRRTSTRPQDRLPIIQGIAMGLQRRWHDTYVFGTWTKTLRQQLVWQSDHPSRYRNPSIPTWLWASVDGRLTFTPYLETDTGSNDLDEDYRRLKFGASLGPRSALQMQRQDACGATSLTLTLTAKMMSQFEYQHRLLDVERLLENTTAPEQFHHLVMFHNDYWDTKGPRGSNLSYILLGVAGVGESDQVCARKAWVLIVHSIGENRYARVGMTNWICTPYGACKEAWRPVKRQKTF</sequence>
<reference evidence="2" key="1">
    <citation type="submission" date="2022-10" db="EMBL/GenBank/DDBJ databases">
        <title>Culturing micro-colonial fungi from biological soil crusts in the Mojave desert and describing Neophaeococcomyces mojavensis, and introducing the new genera and species Taxawa tesnikishii.</title>
        <authorList>
            <person name="Kurbessoian T."/>
            <person name="Stajich J.E."/>
        </authorList>
    </citation>
    <scope>NUCLEOTIDE SEQUENCE</scope>
    <source>
        <strain evidence="2">TK_41</strain>
    </source>
</reference>
<dbReference type="PANTHER" id="PTHR33112:SF16">
    <property type="entry name" value="HETEROKARYON INCOMPATIBILITY DOMAIN-CONTAINING PROTEIN"/>
    <property type="match status" value="1"/>
</dbReference>
<comment type="caution">
    <text evidence="2">The sequence shown here is derived from an EMBL/GenBank/DDBJ whole genome shotgun (WGS) entry which is preliminary data.</text>
</comment>
<protein>
    <recommendedName>
        <fullName evidence="1">Heterokaryon incompatibility domain-containing protein</fullName>
    </recommendedName>
</protein>
<keyword evidence="3" id="KW-1185">Reference proteome</keyword>
<evidence type="ECO:0000313" key="3">
    <source>
        <dbReference type="Proteomes" id="UP001172673"/>
    </source>
</evidence>
<evidence type="ECO:0000259" key="1">
    <source>
        <dbReference type="Pfam" id="PF06985"/>
    </source>
</evidence>
<organism evidence="2 3">
    <name type="scientific">Cladophialophora chaetospira</name>
    <dbReference type="NCBI Taxonomy" id="386627"/>
    <lineage>
        <taxon>Eukaryota</taxon>
        <taxon>Fungi</taxon>
        <taxon>Dikarya</taxon>
        <taxon>Ascomycota</taxon>
        <taxon>Pezizomycotina</taxon>
        <taxon>Eurotiomycetes</taxon>
        <taxon>Chaetothyriomycetidae</taxon>
        <taxon>Chaetothyriales</taxon>
        <taxon>Herpotrichiellaceae</taxon>
        <taxon>Cladophialophora</taxon>
    </lineage>
</organism>
<dbReference type="Proteomes" id="UP001172673">
    <property type="component" value="Unassembled WGS sequence"/>
</dbReference>
<gene>
    <name evidence="2" type="ORF">H2200_009481</name>
</gene>
<feature type="domain" description="Heterokaryon incompatibility" evidence="1">
    <location>
        <begin position="85"/>
        <end position="232"/>
    </location>
</feature>
<dbReference type="EMBL" id="JAPDRK010000015">
    <property type="protein sequence ID" value="KAJ9605632.1"/>
    <property type="molecule type" value="Genomic_DNA"/>
</dbReference>
<evidence type="ECO:0000313" key="2">
    <source>
        <dbReference type="EMBL" id="KAJ9605632.1"/>
    </source>
</evidence>
<dbReference type="PANTHER" id="PTHR33112">
    <property type="entry name" value="DOMAIN PROTEIN, PUTATIVE-RELATED"/>
    <property type="match status" value="1"/>
</dbReference>
<dbReference type="InterPro" id="IPR010730">
    <property type="entry name" value="HET"/>
</dbReference>
<proteinExistence type="predicted"/>